<dbReference type="Bgee" id="ENSCATG00000020561">
    <property type="expression patterns" value="Expressed in frontal cortex and 5 other cell types or tissues"/>
</dbReference>
<dbReference type="Ensembl" id="ENSCATT00000023694.1">
    <property type="protein sequence ID" value="ENSCATP00000006629.1"/>
    <property type="gene ID" value="ENSCATG00000020561.1"/>
</dbReference>
<reference evidence="2" key="2">
    <citation type="submission" date="2025-09" db="UniProtKB">
        <authorList>
            <consortium name="Ensembl"/>
        </authorList>
    </citation>
    <scope>IDENTIFICATION</scope>
</reference>
<name>A0A2K5L0Z8_CERAT</name>
<feature type="region of interest" description="Disordered" evidence="1">
    <location>
        <begin position="20"/>
        <end position="39"/>
    </location>
</feature>
<reference evidence="2" key="1">
    <citation type="submission" date="2025-08" db="UniProtKB">
        <authorList>
            <consortium name="Ensembl"/>
        </authorList>
    </citation>
    <scope>IDENTIFICATION</scope>
</reference>
<organism evidence="2 3">
    <name type="scientific">Cercocebus atys</name>
    <name type="common">Sooty mangabey</name>
    <name type="synonym">Cercocebus torquatus atys</name>
    <dbReference type="NCBI Taxonomy" id="9531"/>
    <lineage>
        <taxon>Eukaryota</taxon>
        <taxon>Metazoa</taxon>
        <taxon>Chordata</taxon>
        <taxon>Craniata</taxon>
        <taxon>Vertebrata</taxon>
        <taxon>Euteleostomi</taxon>
        <taxon>Mammalia</taxon>
        <taxon>Eutheria</taxon>
        <taxon>Euarchontoglires</taxon>
        <taxon>Primates</taxon>
        <taxon>Haplorrhini</taxon>
        <taxon>Catarrhini</taxon>
        <taxon>Cercopithecidae</taxon>
        <taxon>Cercopithecinae</taxon>
        <taxon>Cercocebus</taxon>
    </lineage>
</organism>
<sequence length="137" mass="15628">MPPHSPVIFRWNPQTPPPRLFPRVSPKPARDRQGRAGTPWKATVRSCLDQWGTLGLAHGCITWAPGFSTATWVLGVCEGGWGVFWCLKSERHGGWCEFLWWEVERTSLLGNHLRCDSKKSSGSFPQERVWGDTRLWL</sequence>
<accession>A0A2K5L0Z8</accession>
<proteinExistence type="predicted"/>
<protein>
    <submittedName>
        <fullName evidence="2">Uncharacterized protein</fullName>
    </submittedName>
</protein>
<dbReference type="Proteomes" id="UP000233060">
    <property type="component" value="Unassembled WGS sequence"/>
</dbReference>
<evidence type="ECO:0000313" key="3">
    <source>
        <dbReference type="Proteomes" id="UP000233060"/>
    </source>
</evidence>
<dbReference type="GeneTree" id="ENSGT00910000147517"/>
<dbReference type="AlphaFoldDB" id="A0A2K5L0Z8"/>
<evidence type="ECO:0000256" key="1">
    <source>
        <dbReference type="SAM" id="MobiDB-lite"/>
    </source>
</evidence>
<keyword evidence="3" id="KW-1185">Reference proteome</keyword>
<evidence type="ECO:0000313" key="2">
    <source>
        <dbReference type="Ensembl" id="ENSCATP00000006629.1"/>
    </source>
</evidence>
<dbReference type="OMA" id="GCIAWAP"/>